<dbReference type="EMBL" id="JAGJCB010000005">
    <property type="protein sequence ID" value="MBP0903702.1"/>
    <property type="molecule type" value="Genomic_DNA"/>
</dbReference>
<proteinExistence type="inferred from homology"/>
<evidence type="ECO:0000256" key="2">
    <source>
        <dbReference type="ARBA" id="ARBA00022679"/>
    </source>
</evidence>
<dbReference type="Proteomes" id="UP000670776">
    <property type="component" value="Unassembled WGS sequence"/>
</dbReference>
<protein>
    <submittedName>
        <fullName evidence="5">4'-phosphopantetheinyl transferase superfamily protein</fullName>
    </submittedName>
</protein>
<evidence type="ECO:0000313" key="6">
    <source>
        <dbReference type="Proteomes" id="UP000670776"/>
    </source>
</evidence>
<dbReference type="Pfam" id="PF22624">
    <property type="entry name" value="AASDHPPT_N"/>
    <property type="match status" value="1"/>
</dbReference>
<dbReference type="InterPro" id="IPR008278">
    <property type="entry name" value="4-PPantetheinyl_Trfase_dom"/>
</dbReference>
<dbReference type="GO" id="GO:0016740">
    <property type="term" value="F:transferase activity"/>
    <property type="evidence" value="ECO:0007669"/>
    <property type="project" value="UniProtKB-KW"/>
</dbReference>
<dbReference type="PANTHER" id="PTHR12215:SF10">
    <property type="entry name" value="L-AMINOADIPATE-SEMIALDEHYDE DEHYDROGENASE-PHOSPHOPANTETHEINYL TRANSFERASE"/>
    <property type="match status" value="1"/>
</dbReference>
<accession>A0ABS4BUH3</accession>
<feature type="domain" description="4'-phosphopantetheinyl transferase" evidence="3">
    <location>
        <begin position="132"/>
        <end position="231"/>
    </location>
</feature>
<dbReference type="Pfam" id="PF01648">
    <property type="entry name" value="ACPS"/>
    <property type="match status" value="1"/>
</dbReference>
<reference evidence="5 6" key="1">
    <citation type="submission" date="2021-04" db="EMBL/GenBank/DDBJ databases">
        <title>Mariniflexile gromovii gen. nov., sp. nov., a gliding bacterium isolated from the sea urchin Strongylocentrotus intermedius.</title>
        <authorList>
            <person name="Ko S."/>
            <person name="Le V."/>
            <person name="Ahn C.-Y."/>
            <person name="Oh H.-M."/>
        </authorList>
    </citation>
    <scope>NUCLEOTIDE SEQUENCE [LARGE SCALE GENOMIC DNA]</scope>
    <source>
        <strain evidence="5 6">KCTC 12570</strain>
    </source>
</reference>
<organism evidence="5 6">
    <name type="scientific">Mariniflexile gromovii</name>
    <dbReference type="NCBI Taxonomy" id="362523"/>
    <lineage>
        <taxon>Bacteria</taxon>
        <taxon>Pseudomonadati</taxon>
        <taxon>Bacteroidota</taxon>
        <taxon>Flavobacteriia</taxon>
        <taxon>Flavobacteriales</taxon>
        <taxon>Flavobacteriaceae</taxon>
        <taxon>Mariniflexile</taxon>
    </lineage>
</organism>
<evidence type="ECO:0000259" key="3">
    <source>
        <dbReference type="Pfam" id="PF01648"/>
    </source>
</evidence>
<evidence type="ECO:0000259" key="4">
    <source>
        <dbReference type="Pfam" id="PF22624"/>
    </source>
</evidence>
<dbReference type="InterPro" id="IPR037143">
    <property type="entry name" value="4-PPantetheinyl_Trfase_dom_sf"/>
</dbReference>
<dbReference type="SUPFAM" id="SSF56214">
    <property type="entry name" value="4'-phosphopantetheinyl transferase"/>
    <property type="match status" value="2"/>
</dbReference>
<keyword evidence="2 5" id="KW-0808">Transferase</keyword>
<comment type="similarity">
    <text evidence="1">Belongs to the P-Pant transferase superfamily. Gsp/Sfp/HetI/AcpT family.</text>
</comment>
<evidence type="ECO:0000256" key="1">
    <source>
        <dbReference type="ARBA" id="ARBA00010990"/>
    </source>
</evidence>
<sequence>MPTSKILISFSNVKSVKSIPNKETSFIANDSIIYSIYLPDFLNLESDLKRYLNLNEIGRAERFHRDIDRHRFIIYRAILKFILAAYTKLDVRTIAFDYHSNKKPYLASHPWLQFNSSHAEDYALIAISRKKIGIDIEHMSDDFNFNNLIQNVFGKEETSIIQNAVNKKQTFYTLWTRKEAFVKGIGKGIDDDFRYIPCLDGQHEIPSGLIQNTEDWQVCSFNVGNHYLAAVAMEGSSTYLIEPVLFTVPNTMKGLLKMAQLSID</sequence>
<dbReference type="PANTHER" id="PTHR12215">
    <property type="entry name" value="PHOSPHOPANTETHEINE TRANSFERASE"/>
    <property type="match status" value="1"/>
</dbReference>
<dbReference type="Gene3D" id="3.90.470.20">
    <property type="entry name" value="4'-phosphopantetheinyl transferase domain"/>
    <property type="match status" value="2"/>
</dbReference>
<dbReference type="InterPro" id="IPR050559">
    <property type="entry name" value="P-Pant_transferase_sf"/>
</dbReference>
<evidence type="ECO:0000313" key="5">
    <source>
        <dbReference type="EMBL" id="MBP0903702.1"/>
    </source>
</evidence>
<keyword evidence="6" id="KW-1185">Reference proteome</keyword>
<dbReference type="RefSeq" id="WP_209654190.1">
    <property type="nucleotide sequence ID" value="NZ_JAGJCB010000005.1"/>
</dbReference>
<dbReference type="InterPro" id="IPR055066">
    <property type="entry name" value="AASDHPPT_N"/>
</dbReference>
<comment type="caution">
    <text evidence="5">The sequence shown here is derived from an EMBL/GenBank/DDBJ whole genome shotgun (WGS) entry which is preliminary data.</text>
</comment>
<gene>
    <name evidence="5" type="ORF">J8H85_07665</name>
</gene>
<name>A0ABS4BUH3_9FLAO</name>
<feature type="domain" description="4'-phosphopantetheinyl transferase N-terminal" evidence="4">
    <location>
        <begin position="50"/>
        <end position="127"/>
    </location>
</feature>